<sequence>MGSSKFSELPGGRESGEVSIVESGWWDQQANF</sequence>
<dbReference type="AlphaFoldDB" id="Q7R6V1"/>
<comment type="caution">
    <text evidence="2">The sequence shown here is derived from an EMBL/GenBank/DDBJ whole genome shotgun (WGS) entry which is preliminary data.</text>
</comment>
<feature type="non-terminal residue" evidence="2">
    <location>
        <position position="32"/>
    </location>
</feature>
<evidence type="ECO:0000313" key="3">
    <source>
        <dbReference type="Proteomes" id="UP000008553"/>
    </source>
</evidence>
<dbReference type="EMBL" id="AABL01002952">
    <property type="protein sequence ID" value="EAA20382.1"/>
    <property type="molecule type" value="Genomic_DNA"/>
</dbReference>
<feature type="region of interest" description="Disordered" evidence="1">
    <location>
        <begin position="1"/>
        <end position="20"/>
    </location>
</feature>
<gene>
    <name evidence="2" type="ORF">PY07842</name>
</gene>
<dbReference type="InParanoid" id="Q7R6V1"/>
<evidence type="ECO:0000313" key="2">
    <source>
        <dbReference type="EMBL" id="EAA20382.1"/>
    </source>
</evidence>
<dbReference type="Proteomes" id="UP000008553">
    <property type="component" value="Unassembled WGS sequence"/>
</dbReference>
<keyword evidence="3" id="KW-1185">Reference proteome</keyword>
<accession>Q7R6V1</accession>
<evidence type="ECO:0000256" key="1">
    <source>
        <dbReference type="SAM" id="MobiDB-lite"/>
    </source>
</evidence>
<organism evidence="2 3">
    <name type="scientific">Plasmodium yoelii yoelii</name>
    <dbReference type="NCBI Taxonomy" id="73239"/>
    <lineage>
        <taxon>Eukaryota</taxon>
        <taxon>Sar</taxon>
        <taxon>Alveolata</taxon>
        <taxon>Apicomplexa</taxon>
        <taxon>Aconoidasida</taxon>
        <taxon>Haemosporida</taxon>
        <taxon>Plasmodiidae</taxon>
        <taxon>Plasmodium</taxon>
        <taxon>Plasmodium (Vinckeia)</taxon>
    </lineage>
</organism>
<dbReference type="PaxDb" id="73239-Q7R6V1"/>
<proteinExistence type="predicted"/>
<protein>
    <submittedName>
        <fullName evidence="2">Uncharacterized protein</fullName>
    </submittedName>
</protein>
<name>Q7R6V1_PLAYO</name>
<reference evidence="2 3" key="1">
    <citation type="journal article" date="2002" name="Nature">
        <title>Genome sequence and comparative analysis of the model rodent malaria parasite Plasmodium yoelii yoelii.</title>
        <authorList>
            <person name="Carlton J.M."/>
            <person name="Angiuoli S.V."/>
            <person name="Suh B.B."/>
            <person name="Kooij T.W."/>
            <person name="Pertea M."/>
            <person name="Silva J.C."/>
            <person name="Ermolaeva M.D."/>
            <person name="Allen J.E."/>
            <person name="Selengut J.D."/>
            <person name="Koo H.L."/>
            <person name="Peterson J.D."/>
            <person name="Pop M."/>
            <person name="Kosack D.S."/>
            <person name="Shumway M.F."/>
            <person name="Bidwell S.L."/>
            <person name="Shallom S.J."/>
            <person name="van Aken S.E."/>
            <person name="Riedmuller S.B."/>
            <person name="Feldblyum T.V."/>
            <person name="Cho J.K."/>
            <person name="Quackenbush J."/>
            <person name="Sedegah M."/>
            <person name="Shoaibi A."/>
            <person name="Cummings L.M."/>
            <person name="Florens L."/>
            <person name="Yates J.R."/>
            <person name="Raine J.D."/>
            <person name="Sinden R.E."/>
            <person name="Harris M.A."/>
            <person name="Cunningham D.A."/>
            <person name="Preiser P.R."/>
            <person name="Bergman L.W."/>
            <person name="Vaidya A.B."/>
            <person name="van Lin L.H."/>
            <person name="Janse C.J."/>
            <person name="Waters A.P."/>
            <person name="Smith H.O."/>
            <person name="White O.R."/>
            <person name="Salzberg S.L."/>
            <person name="Venter J.C."/>
            <person name="Fraser C.M."/>
            <person name="Hoffman S.L."/>
            <person name="Gardner M.J."/>
            <person name="Carucci D.J."/>
        </authorList>
    </citation>
    <scope>NUCLEOTIDE SEQUENCE [LARGE SCALE GENOMIC DNA]</scope>
    <source>
        <strain evidence="2 3">17XNL</strain>
    </source>
</reference>